<dbReference type="PANTHER" id="PTHR43798">
    <property type="entry name" value="MONOACYLGLYCEROL LIPASE"/>
    <property type="match status" value="1"/>
</dbReference>
<comment type="caution">
    <text evidence="3">The sequence shown here is derived from an EMBL/GenBank/DDBJ whole genome shotgun (WGS) entry which is preliminary data.</text>
</comment>
<gene>
    <name evidence="3" type="ORF">DI628_06900</name>
</gene>
<keyword evidence="3" id="KW-0378">Hydrolase</keyword>
<dbReference type="PRINTS" id="PR00111">
    <property type="entry name" value="ABHYDROLASE"/>
</dbReference>
<evidence type="ECO:0000256" key="1">
    <source>
        <dbReference type="SAM" id="SignalP"/>
    </source>
</evidence>
<evidence type="ECO:0000313" key="3">
    <source>
        <dbReference type="EMBL" id="TKW60624.1"/>
    </source>
</evidence>
<sequence length="339" mass="37919">MLRTLFLLAATASLLFSATAPHAQTTAPAAASAPSYTADLKDYEYPFPVQTFTIPTQSQNVTMAYMYLPARDGKPTITLLHGKNFNGAYWKKTADFLHAQGYGVLMPDQIGFGKSSKPRNYQYSFAELASNTHLLLKSLGLQKTILVGHSMGGMLATRYALLFPRETEKLILVNPIGLENYLLYQTYPNIDTSYASELTQTPESVIDYQKKFYYDGQWKPAYADLAKPLIGWVNGPDWNELAYISALTTNMILTQPVVEEMSFLTMPTYLILGTRDRTAPGKANQRIMSYELGRYDRLGATTKARNRNIQVTSLKGLGHLPQVEDFPLFSKSLDNALKF</sequence>
<feature type="domain" description="AB hydrolase-1" evidence="2">
    <location>
        <begin position="75"/>
        <end position="280"/>
    </location>
</feature>
<reference evidence="3 4" key="1">
    <citation type="journal article" date="2017" name="Nat. Commun.">
        <title>In situ click chemistry generation of cyclooxygenase-2 inhibitors.</title>
        <authorList>
            <person name="Bhardwaj A."/>
            <person name="Kaur J."/>
            <person name="Wuest M."/>
            <person name="Wuest F."/>
        </authorList>
    </citation>
    <scope>NUCLEOTIDE SEQUENCE [LARGE SCALE GENOMIC DNA]</scope>
    <source>
        <strain evidence="3">S2_018_000_R2_106</strain>
    </source>
</reference>
<dbReference type="PANTHER" id="PTHR43798:SF33">
    <property type="entry name" value="HYDROLASE, PUTATIVE (AFU_ORTHOLOGUE AFUA_2G14860)-RELATED"/>
    <property type="match status" value="1"/>
</dbReference>
<dbReference type="InterPro" id="IPR050266">
    <property type="entry name" value="AB_hydrolase_sf"/>
</dbReference>
<dbReference type="Gene3D" id="3.40.50.1820">
    <property type="entry name" value="alpha/beta hydrolase"/>
    <property type="match status" value="1"/>
</dbReference>
<feature type="signal peptide" evidence="1">
    <location>
        <begin position="1"/>
        <end position="23"/>
    </location>
</feature>
<dbReference type="InterPro" id="IPR029058">
    <property type="entry name" value="AB_hydrolase_fold"/>
</dbReference>
<dbReference type="AlphaFoldDB" id="A0A6N4R8T2"/>
<keyword evidence="1" id="KW-0732">Signal</keyword>
<name>A0A6N4R8T2_BLAVI</name>
<dbReference type="EMBL" id="VAFM01000002">
    <property type="protein sequence ID" value="TKW60624.1"/>
    <property type="molecule type" value="Genomic_DNA"/>
</dbReference>
<evidence type="ECO:0000313" key="4">
    <source>
        <dbReference type="Proteomes" id="UP000320948"/>
    </source>
</evidence>
<dbReference type="GO" id="GO:0047372">
    <property type="term" value="F:monoacylglycerol lipase activity"/>
    <property type="evidence" value="ECO:0007669"/>
    <property type="project" value="TreeGrafter"/>
</dbReference>
<evidence type="ECO:0000259" key="2">
    <source>
        <dbReference type="Pfam" id="PF00561"/>
    </source>
</evidence>
<dbReference type="SUPFAM" id="SSF53474">
    <property type="entry name" value="alpha/beta-Hydrolases"/>
    <property type="match status" value="1"/>
</dbReference>
<organism evidence="3 4">
    <name type="scientific">Blastochloris viridis</name>
    <name type="common">Rhodopseudomonas viridis</name>
    <dbReference type="NCBI Taxonomy" id="1079"/>
    <lineage>
        <taxon>Bacteria</taxon>
        <taxon>Pseudomonadati</taxon>
        <taxon>Pseudomonadota</taxon>
        <taxon>Alphaproteobacteria</taxon>
        <taxon>Hyphomicrobiales</taxon>
        <taxon>Blastochloridaceae</taxon>
        <taxon>Blastochloris</taxon>
    </lineage>
</organism>
<dbReference type="InterPro" id="IPR000073">
    <property type="entry name" value="AB_hydrolase_1"/>
</dbReference>
<accession>A0A6N4R8T2</accession>
<proteinExistence type="predicted"/>
<feature type="chain" id="PRO_5027072163" evidence="1">
    <location>
        <begin position="24"/>
        <end position="339"/>
    </location>
</feature>
<dbReference type="GO" id="GO:0016020">
    <property type="term" value="C:membrane"/>
    <property type="evidence" value="ECO:0007669"/>
    <property type="project" value="TreeGrafter"/>
</dbReference>
<protein>
    <submittedName>
        <fullName evidence="3">Alpha/beta hydrolase</fullName>
    </submittedName>
</protein>
<dbReference type="GO" id="GO:0046464">
    <property type="term" value="P:acylglycerol catabolic process"/>
    <property type="evidence" value="ECO:0007669"/>
    <property type="project" value="TreeGrafter"/>
</dbReference>
<dbReference type="Proteomes" id="UP000320948">
    <property type="component" value="Unassembled WGS sequence"/>
</dbReference>
<dbReference type="Pfam" id="PF00561">
    <property type="entry name" value="Abhydrolase_1"/>
    <property type="match status" value="1"/>
</dbReference>